<dbReference type="RefSeq" id="WP_215235245.1">
    <property type="nucleotide sequence ID" value="NZ_CAJRAU010000006.1"/>
</dbReference>
<name>A0ABM8UUG4_9BACT</name>
<reference evidence="2 3" key="1">
    <citation type="submission" date="2021-04" db="EMBL/GenBank/DDBJ databases">
        <authorList>
            <person name="Rodrigo-Torres L."/>
            <person name="Arahal R. D."/>
            <person name="Lucena T."/>
        </authorList>
    </citation>
    <scope>NUCLEOTIDE SEQUENCE [LARGE SCALE GENOMIC DNA]</scope>
    <source>
        <strain evidence="2 3">CECT 9623</strain>
    </source>
</reference>
<evidence type="ECO:0000259" key="1">
    <source>
        <dbReference type="Pfam" id="PF00535"/>
    </source>
</evidence>
<keyword evidence="3" id="KW-1185">Reference proteome</keyword>
<proteinExistence type="predicted"/>
<protein>
    <recommendedName>
        <fullName evidence="1">Glycosyltransferase 2-like domain-containing protein</fullName>
    </recommendedName>
</protein>
<feature type="domain" description="Glycosyltransferase 2-like" evidence="1">
    <location>
        <begin position="9"/>
        <end position="169"/>
    </location>
</feature>
<evidence type="ECO:0000313" key="3">
    <source>
        <dbReference type="Proteomes" id="UP000679725"/>
    </source>
</evidence>
<dbReference type="CDD" id="cd00761">
    <property type="entry name" value="Glyco_tranf_GTA_type"/>
    <property type="match status" value="1"/>
</dbReference>
<dbReference type="InterPro" id="IPR050834">
    <property type="entry name" value="Glycosyltransf_2"/>
</dbReference>
<gene>
    <name evidence="2" type="ORF">DYBT9623_03943</name>
</gene>
<dbReference type="PANTHER" id="PTHR43685:SF2">
    <property type="entry name" value="GLYCOSYLTRANSFERASE 2-LIKE DOMAIN-CONTAINING PROTEIN"/>
    <property type="match status" value="1"/>
</dbReference>
<organism evidence="2 3">
    <name type="scientific">Dyadobacter linearis</name>
    <dbReference type="NCBI Taxonomy" id="2823330"/>
    <lineage>
        <taxon>Bacteria</taxon>
        <taxon>Pseudomonadati</taxon>
        <taxon>Bacteroidota</taxon>
        <taxon>Cytophagia</taxon>
        <taxon>Cytophagales</taxon>
        <taxon>Spirosomataceae</taxon>
        <taxon>Dyadobacter</taxon>
    </lineage>
</organism>
<evidence type="ECO:0000313" key="2">
    <source>
        <dbReference type="EMBL" id="CAG5072003.1"/>
    </source>
</evidence>
<dbReference type="SUPFAM" id="SSF53448">
    <property type="entry name" value="Nucleotide-diphospho-sugar transferases"/>
    <property type="match status" value="1"/>
</dbReference>
<dbReference type="InterPro" id="IPR029044">
    <property type="entry name" value="Nucleotide-diphossugar_trans"/>
</dbReference>
<dbReference type="Gene3D" id="3.90.550.10">
    <property type="entry name" value="Spore Coat Polysaccharide Biosynthesis Protein SpsA, Chain A"/>
    <property type="match status" value="1"/>
</dbReference>
<dbReference type="EMBL" id="CAJRAU010000006">
    <property type="protein sequence ID" value="CAG5072003.1"/>
    <property type="molecule type" value="Genomic_DNA"/>
</dbReference>
<dbReference type="Pfam" id="PF00535">
    <property type="entry name" value="Glycos_transf_2"/>
    <property type="match status" value="1"/>
</dbReference>
<comment type="caution">
    <text evidence="2">The sequence shown here is derived from an EMBL/GenBank/DDBJ whole genome shotgun (WGS) entry which is preliminary data.</text>
</comment>
<sequence length="297" mass="33319">MSSSAKKISIIIPTFRDWDRLSICLSALSKQTFPKSDFEIIVANNDPADEMPHGFVIPENGAVIKVAKPGSYAARNAAIVRAQGQILGFTDSDCIPESDWILNAYNYFLEHSEVSRIAGHIELFFKRDQLSPAEVFEKVYAFKQDLVAERLNSSVTGNMFAHKKVFDEVGLFNDSLFSGGDHEWARRAHANGFNIAYSERVSVKHPARYKMSELVKKSRRVGGGRAGMKRTNLCKSAAKVLWAVIPPFTEVNNYLRRYGSGMSAYQKIQVLAIKGYLDFVERLEEFKFSTGKTAERG</sequence>
<dbReference type="PANTHER" id="PTHR43685">
    <property type="entry name" value="GLYCOSYLTRANSFERASE"/>
    <property type="match status" value="1"/>
</dbReference>
<dbReference type="Proteomes" id="UP000679725">
    <property type="component" value="Unassembled WGS sequence"/>
</dbReference>
<accession>A0ABM8UUG4</accession>
<dbReference type="InterPro" id="IPR001173">
    <property type="entry name" value="Glyco_trans_2-like"/>
</dbReference>